<organism evidence="3 4">
    <name type="scientific">Lithospermum erythrorhizon</name>
    <name type="common">Purple gromwell</name>
    <name type="synonym">Lithospermum officinale var. erythrorhizon</name>
    <dbReference type="NCBI Taxonomy" id="34254"/>
    <lineage>
        <taxon>Eukaryota</taxon>
        <taxon>Viridiplantae</taxon>
        <taxon>Streptophyta</taxon>
        <taxon>Embryophyta</taxon>
        <taxon>Tracheophyta</taxon>
        <taxon>Spermatophyta</taxon>
        <taxon>Magnoliopsida</taxon>
        <taxon>eudicotyledons</taxon>
        <taxon>Gunneridae</taxon>
        <taxon>Pentapetalae</taxon>
        <taxon>asterids</taxon>
        <taxon>lamiids</taxon>
        <taxon>Boraginales</taxon>
        <taxon>Boraginaceae</taxon>
        <taxon>Boraginoideae</taxon>
        <taxon>Lithospermeae</taxon>
        <taxon>Lithospermum</taxon>
    </lineage>
</organism>
<dbReference type="Proteomes" id="UP001454036">
    <property type="component" value="Unassembled WGS sequence"/>
</dbReference>
<dbReference type="SUPFAM" id="SSF57756">
    <property type="entry name" value="Retrovirus zinc finger-like domains"/>
    <property type="match status" value="1"/>
</dbReference>
<accession>A0AAV3QYF7</accession>
<evidence type="ECO:0000313" key="3">
    <source>
        <dbReference type="EMBL" id="GAA0168241.1"/>
    </source>
</evidence>
<sequence>MAWNSKGIRVSRVQGSILQVIFSSKEEKERVMSQGPWCFDPSNGAFDSCGFCIQVRGLQEEFCFQCGRMGHLIRECPLLEPTSDFKLAVVCGLWIKAPMEKSWVEFRSEEYADSSEQVAEVRRDESDVRETGSLVCRSRTLEIRVRKFRSLIWRRLLLLLRVGQSTKGKAIEIHDSGKKAQTMGRGKVTKRVCLRNVFHPYQGASSFSSPSKKISLSCQGLEASSQDLSTVKTVQQPRRSQ</sequence>
<feature type="domain" description="CCHC-type" evidence="2">
    <location>
        <begin position="63"/>
        <end position="77"/>
    </location>
</feature>
<dbReference type="PROSITE" id="PS50158">
    <property type="entry name" value="ZF_CCHC"/>
    <property type="match status" value="1"/>
</dbReference>
<keyword evidence="1" id="KW-0479">Metal-binding</keyword>
<comment type="caution">
    <text evidence="3">The sequence shown here is derived from an EMBL/GenBank/DDBJ whole genome shotgun (WGS) entry which is preliminary data.</text>
</comment>
<keyword evidence="1" id="KW-0863">Zinc-finger</keyword>
<keyword evidence="4" id="KW-1185">Reference proteome</keyword>
<evidence type="ECO:0000259" key="2">
    <source>
        <dbReference type="PROSITE" id="PS50158"/>
    </source>
</evidence>
<dbReference type="InterPro" id="IPR036875">
    <property type="entry name" value="Znf_CCHC_sf"/>
</dbReference>
<name>A0AAV3QYF7_LITER</name>
<reference evidence="3 4" key="1">
    <citation type="submission" date="2024-01" db="EMBL/GenBank/DDBJ databases">
        <title>The complete chloroplast genome sequence of Lithospermum erythrorhizon: insights into the phylogenetic relationship among Boraginaceae species and the maternal lineages of purple gromwells.</title>
        <authorList>
            <person name="Okada T."/>
            <person name="Watanabe K."/>
        </authorList>
    </citation>
    <scope>NUCLEOTIDE SEQUENCE [LARGE SCALE GENOMIC DNA]</scope>
</reference>
<dbReference type="GO" id="GO:0008270">
    <property type="term" value="F:zinc ion binding"/>
    <property type="evidence" value="ECO:0007669"/>
    <property type="project" value="UniProtKB-KW"/>
</dbReference>
<dbReference type="EMBL" id="BAABME010006392">
    <property type="protein sequence ID" value="GAA0168241.1"/>
    <property type="molecule type" value="Genomic_DNA"/>
</dbReference>
<gene>
    <name evidence="3" type="ORF">LIER_23002</name>
</gene>
<dbReference type="GO" id="GO:0003676">
    <property type="term" value="F:nucleic acid binding"/>
    <property type="evidence" value="ECO:0007669"/>
    <property type="project" value="InterPro"/>
</dbReference>
<dbReference type="Gene3D" id="4.10.60.10">
    <property type="entry name" value="Zinc finger, CCHC-type"/>
    <property type="match status" value="1"/>
</dbReference>
<dbReference type="Pfam" id="PF00098">
    <property type="entry name" value="zf-CCHC"/>
    <property type="match status" value="1"/>
</dbReference>
<dbReference type="InterPro" id="IPR001878">
    <property type="entry name" value="Znf_CCHC"/>
</dbReference>
<keyword evidence="1" id="KW-0862">Zinc</keyword>
<evidence type="ECO:0000256" key="1">
    <source>
        <dbReference type="PROSITE-ProRule" id="PRU00047"/>
    </source>
</evidence>
<evidence type="ECO:0000313" key="4">
    <source>
        <dbReference type="Proteomes" id="UP001454036"/>
    </source>
</evidence>
<proteinExistence type="predicted"/>
<dbReference type="AlphaFoldDB" id="A0AAV3QYF7"/>
<protein>
    <recommendedName>
        <fullName evidence="2">CCHC-type domain-containing protein</fullName>
    </recommendedName>
</protein>
<dbReference type="SMART" id="SM00343">
    <property type="entry name" value="ZnF_C2HC"/>
    <property type="match status" value="1"/>
</dbReference>